<dbReference type="SMART" id="SM00387">
    <property type="entry name" value="HATPase_c"/>
    <property type="match status" value="1"/>
</dbReference>
<keyword evidence="9" id="KW-0472">Membrane</keyword>
<feature type="transmembrane region" description="Helical" evidence="9">
    <location>
        <begin position="29"/>
        <end position="51"/>
    </location>
</feature>
<keyword evidence="3" id="KW-0597">Phosphoprotein</keyword>
<reference evidence="11 12" key="1">
    <citation type="submission" date="2024-10" db="EMBL/GenBank/DDBJ databases">
        <title>The Natural Products Discovery Center: Release of the First 8490 Sequenced Strains for Exploring Actinobacteria Biosynthetic Diversity.</title>
        <authorList>
            <person name="Kalkreuter E."/>
            <person name="Kautsar S.A."/>
            <person name="Yang D."/>
            <person name="Bader C.D."/>
            <person name="Teijaro C.N."/>
            <person name="Fluegel L."/>
            <person name="Davis C.M."/>
            <person name="Simpson J.R."/>
            <person name="Lauterbach L."/>
            <person name="Steele A.D."/>
            <person name="Gui C."/>
            <person name="Meng S."/>
            <person name="Li G."/>
            <person name="Viehrig K."/>
            <person name="Ye F."/>
            <person name="Su P."/>
            <person name="Kiefer A.F."/>
            <person name="Nichols A."/>
            <person name="Cepeda A.J."/>
            <person name="Yan W."/>
            <person name="Fan B."/>
            <person name="Jiang Y."/>
            <person name="Adhikari A."/>
            <person name="Zheng C.-J."/>
            <person name="Schuster L."/>
            <person name="Cowan T.M."/>
            <person name="Smanski M.J."/>
            <person name="Chevrette M.G."/>
            <person name="De Carvalho L.P.S."/>
            <person name="Shen B."/>
        </authorList>
    </citation>
    <scope>NUCLEOTIDE SEQUENCE [LARGE SCALE GENOMIC DNA]</scope>
    <source>
        <strain evidence="11 12">NPDC051599</strain>
    </source>
</reference>
<dbReference type="EMBL" id="JBITDC010000012">
    <property type="protein sequence ID" value="MFI5678830.1"/>
    <property type="molecule type" value="Genomic_DNA"/>
</dbReference>
<keyword evidence="5" id="KW-0547">Nucleotide-binding</keyword>
<keyword evidence="9" id="KW-1133">Transmembrane helix</keyword>
<dbReference type="PANTHER" id="PTHR24421">
    <property type="entry name" value="NITRATE/NITRITE SENSOR PROTEIN NARX-RELATED"/>
    <property type="match status" value="1"/>
</dbReference>
<dbReference type="RefSeq" id="WP_398659343.1">
    <property type="nucleotide sequence ID" value="NZ_JBITDC010000012.1"/>
</dbReference>
<proteinExistence type="predicted"/>
<comment type="catalytic activity">
    <reaction evidence="1">
        <text>ATP + protein L-histidine = ADP + protein N-phospho-L-histidine.</text>
        <dbReference type="EC" id="2.7.13.3"/>
    </reaction>
</comment>
<evidence type="ECO:0000313" key="11">
    <source>
        <dbReference type="EMBL" id="MFI5678830.1"/>
    </source>
</evidence>
<keyword evidence="4 11" id="KW-0808">Transferase</keyword>
<dbReference type="Gene3D" id="3.30.565.10">
    <property type="entry name" value="Histidine kinase-like ATPase, C-terminal domain"/>
    <property type="match status" value="1"/>
</dbReference>
<dbReference type="Pfam" id="PF07730">
    <property type="entry name" value="HisKA_3"/>
    <property type="match status" value="1"/>
</dbReference>
<sequence length="375" mass="39833">MQPVLWGVMAAIAVQSLHASPAPGVRGRHLAVTLVLVGCLLPMAAVASNLWPLTGRPARCLVFCVLVDGFGFALGILQPGSMSTLPPSVVVLMAFLILERRTATVLAVVVMGCLTGAAAAGLDGGTDNFLHQVLFGVLLAVVGIVMRQSIINEVAVTVLLAQLEDAREAETEAAALAERTRIAQDLHDVLAHTLSGLAVQIQAARRMARRDQASGDLRGLLDRAGELVKEGVADARRAVRALRGERVPSLERLPELVERYRVDLELDVTLSVIGPHRELRPDAGEALYRGVQEALTNTVRYARDAQATVTLVYEPRATILTVEDRRTGPGPVRAALAEGSGLGLTGMRERVTGVGGTLHAGPTAHGWEVRMEIPA</sequence>
<protein>
    <recommendedName>
        <fullName evidence="2">histidine kinase</fullName>
        <ecNumber evidence="2">2.7.13.3</ecNumber>
    </recommendedName>
</protein>
<dbReference type="InterPro" id="IPR003594">
    <property type="entry name" value="HATPase_dom"/>
</dbReference>
<keyword evidence="12" id="KW-1185">Reference proteome</keyword>
<keyword evidence="7" id="KW-0067">ATP-binding</keyword>
<evidence type="ECO:0000256" key="1">
    <source>
        <dbReference type="ARBA" id="ARBA00000085"/>
    </source>
</evidence>
<feature type="transmembrane region" description="Helical" evidence="9">
    <location>
        <begin position="58"/>
        <end position="76"/>
    </location>
</feature>
<feature type="domain" description="Histidine kinase/HSP90-like ATPase" evidence="10">
    <location>
        <begin position="282"/>
        <end position="373"/>
    </location>
</feature>
<evidence type="ECO:0000256" key="8">
    <source>
        <dbReference type="ARBA" id="ARBA00023012"/>
    </source>
</evidence>
<dbReference type="InterPro" id="IPR011712">
    <property type="entry name" value="Sig_transdc_His_kin_sub3_dim/P"/>
</dbReference>
<evidence type="ECO:0000256" key="6">
    <source>
        <dbReference type="ARBA" id="ARBA00022777"/>
    </source>
</evidence>
<comment type="caution">
    <text evidence="11">The sequence shown here is derived from an EMBL/GenBank/DDBJ whole genome shotgun (WGS) entry which is preliminary data.</text>
</comment>
<evidence type="ECO:0000256" key="2">
    <source>
        <dbReference type="ARBA" id="ARBA00012438"/>
    </source>
</evidence>
<organism evidence="11 12">
    <name type="scientific">Streptomyces cellulosae</name>
    <dbReference type="NCBI Taxonomy" id="1968"/>
    <lineage>
        <taxon>Bacteria</taxon>
        <taxon>Bacillati</taxon>
        <taxon>Actinomycetota</taxon>
        <taxon>Actinomycetes</taxon>
        <taxon>Kitasatosporales</taxon>
        <taxon>Streptomycetaceae</taxon>
        <taxon>Streptomyces</taxon>
    </lineage>
</organism>
<evidence type="ECO:0000256" key="3">
    <source>
        <dbReference type="ARBA" id="ARBA00022553"/>
    </source>
</evidence>
<dbReference type="PANTHER" id="PTHR24421:SF10">
    <property type="entry name" value="NITRATE_NITRITE SENSOR PROTEIN NARQ"/>
    <property type="match status" value="1"/>
</dbReference>
<evidence type="ECO:0000259" key="10">
    <source>
        <dbReference type="SMART" id="SM00387"/>
    </source>
</evidence>
<dbReference type="EC" id="2.7.13.3" evidence="2"/>
<dbReference type="GO" id="GO:0016301">
    <property type="term" value="F:kinase activity"/>
    <property type="evidence" value="ECO:0007669"/>
    <property type="project" value="UniProtKB-KW"/>
</dbReference>
<keyword evidence="9" id="KW-0812">Transmembrane</keyword>
<dbReference type="SUPFAM" id="SSF55874">
    <property type="entry name" value="ATPase domain of HSP90 chaperone/DNA topoisomerase II/histidine kinase"/>
    <property type="match status" value="1"/>
</dbReference>
<dbReference type="InterPro" id="IPR050482">
    <property type="entry name" value="Sensor_HK_TwoCompSys"/>
</dbReference>
<evidence type="ECO:0000256" key="7">
    <source>
        <dbReference type="ARBA" id="ARBA00022840"/>
    </source>
</evidence>
<dbReference type="Proteomes" id="UP001612415">
    <property type="component" value="Unassembled WGS sequence"/>
</dbReference>
<keyword evidence="8" id="KW-0902">Two-component regulatory system</keyword>
<evidence type="ECO:0000256" key="9">
    <source>
        <dbReference type="SAM" id="Phobius"/>
    </source>
</evidence>
<evidence type="ECO:0000313" key="12">
    <source>
        <dbReference type="Proteomes" id="UP001612415"/>
    </source>
</evidence>
<accession>A0ABW7Y8X2</accession>
<dbReference type="Pfam" id="PF02518">
    <property type="entry name" value="HATPase_c"/>
    <property type="match status" value="1"/>
</dbReference>
<keyword evidence="6 11" id="KW-0418">Kinase</keyword>
<evidence type="ECO:0000256" key="4">
    <source>
        <dbReference type="ARBA" id="ARBA00022679"/>
    </source>
</evidence>
<name>A0ABW7Y8X2_STRCE</name>
<dbReference type="Gene3D" id="1.20.5.1930">
    <property type="match status" value="1"/>
</dbReference>
<gene>
    <name evidence="11" type="ORF">ACIA8P_29915</name>
</gene>
<feature type="transmembrane region" description="Helical" evidence="9">
    <location>
        <begin position="128"/>
        <end position="146"/>
    </location>
</feature>
<dbReference type="CDD" id="cd16917">
    <property type="entry name" value="HATPase_UhpB-NarQ-NarX-like"/>
    <property type="match status" value="1"/>
</dbReference>
<evidence type="ECO:0000256" key="5">
    <source>
        <dbReference type="ARBA" id="ARBA00022741"/>
    </source>
</evidence>
<feature type="transmembrane region" description="Helical" evidence="9">
    <location>
        <begin position="105"/>
        <end position="122"/>
    </location>
</feature>
<dbReference type="InterPro" id="IPR036890">
    <property type="entry name" value="HATPase_C_sf"/>
</dbReference>